<dbReference type="Gene3D" id="1.20.120.10">
    <property type="entry name" value="Cytochrome c/b562"/>
    <property type="match status" value="1"/>
</dbReference>
<feature type="chain" id="PRO_5045663950" evidence="1">
    <location>
        <begin position="22"/>
        <end position="152"/>
    </location>
</feature>
<dbReference type="EMBL" id="CP123584">
    <property type="protein sequence ID" value="WZK88728.1"/>
    <property type="molecule type" value="Genomic_DNA"/>
</dbReference>
<evidence type="ECO:0000313" key="3">
    <source>
        <dbReference type="Proteomes" id="UP001623232"/>
    </source>
</evidence>
<dbReference type="PROSITE" id="PS51009">
    <property type="entry name" value="CYTCII"/>
    <property type="match status" value="1"/>
</dbReference>
<organism evidence="2 3">
    <name type="scientific">Aliisedimentitalea scapharcae</name>
    <dbReference type="NCBI Taxonomy" id="1524259"/>
    <lineage>
        <taxon>Bacteria</taxon>
        <taxon>Pseudomonadati</taxon>
        <taxon>Pseudomonadota</taxon>
        <taxon>Alphaproteobacteria</taxon>
        <taxon>Rhodobacterales</taxon>
        <taxon>Roseobacteraceae</taxon>
        <taxon>Aliisedimentitalea</taxon>
    </lineage>
</organism>
<accession>A0ABZ2XS74</accession>
<keyword evidence="3" id="KW-1185">Reference proteome</keyword>
<reference evidence="2 3" key="1">
    <citation type="submission" date="2023-04" db="EMBL/GenBank/DDBJ databases">
        <title>Complete genome sequence of Alisedimentitalea scapharcae.</title>
        <authorList>
            <person name="Rong J.-C."/>
            <person name="Yi M.-L."/>
            <person name="Zhao Q."/>
        </authorList>
    </citation>
    <scope>NUCLEOTIDE SEQUENCE [LARGE SCALE GENOMIC DNA]</scope>
    <source>
        <strain evidence="2 3">KCTC 42119</strain>
    </source>
</reference>
<dbReference type="Pfam" id="PF01322">
    <property type="entry name" value="Cytochrom_C_2"/>
    <property type="match status" value="1"/>
</dbReference>
<evidence type="ECO:0000256" key="1">
    <source>
        <dbReference type="SAM" id="SignalP"/>
    </source>
</evidence>
<dbReference type="InterPro" id="IPR010980">
    <property type="entry name" value="Cyt_c/b562"/>
</dbReference>
<gene>
    <name evidence="2" type="ORF">QEZ52_19350</name>
</gene>
<sequence length="152" mass="17457">MRLIPRLIILALILVASIAPAQNRVENRHVAQRMQLMQTGRAAVDVLTGMMSNRIRFDKPRARAARKSLIKMTDAIPKHFRKRRTDPLSNAKITLWINWTDFKYRAKGANNAARALNARSLNGLRATLPDLMQTCLSCHRAYRKDRKMVKTH</sequence>
<keyword evidence="1" id="KW-0732">Signal</keyword>
<evidence type="ECO:0000313" key="2">
    <source>
        <dbReference type="EMBL" id="WZK88728.1"/>
    </source>
</evidence>
<name>A0ABZ2XS74_9RHOB</name>
<dbReference type="InterPro" id="IPR002321">
    <property type="entry name" value="Cyt_c_II"/>
</dbReference>
<proteinExistence type="predicted"/>
<feature type="signal peptide" evidence="1">
    <location>
        <begin position="1"/>
        <end position="21"/>
    </location>
</feature>
<dbReference type="SUPFAM" id="SSF47175">
    <property type="entry name" value="Cytochromes"/>
    <property type="match status" value="1"/>
</dbReference>
<protein>
    <submittedName>
        <fullName evidence="2">Cytochrome c</fullName>
    </submittedName>
</protein>
<dbReference type="RefSeq" id="WP_406646260.1">
    <property type="nucleotide sequence ID" value="NZ_CP123584.1"/>
</dbReference>
<dbReference type="Proteomes" id="UP001623232">
    <property type="component" value="Chromosome"/>
</dbReference>